<gene>
    <name evidence="8" type="ORF">C8Q69DRAFT_458494</name>
</gene>
<dbReference type="GO" id="GO:0004180">
    <property type="term" value="F:carboxypeptidase activity"/>
    <property type="evidence" value="ECO:0007669"/>
    <property type="project" value="UniProtKB-KW"/>
</dbReference>
<dbReference type="InterPro" id="IPR036264">
    <property type="entry name" value="Bact_exopeptidase_dim_dom"/>
</dbReference>
<dbReference type="SUPFAM" id="SSF53187">
    <property type="entry name" value="Zn-dependent exopeptidases"/>
    <property type="match status" value="1"/>
</dbReference>
<evidence type="ECO:0000256" key="4">
    <source>
        <dbReference type="ARBA" id="ARBA00022801"/>
    </source>
</evidence>
<reference evidence="8 9" key="1">
    <citation type="journal article" date="2018" name="Front. Microbiol.">
        <title>Genomic and genetic insights into a cosmopolitan fungus, Paecilomyces variotii (Eurotiales).</title>
        <authorList>
            <person name="Urquhart A.S."/>
            <person name="Mondo S.J."/>
            <person name="Makela M.R."/>
            <person name="Hane J.K."/>
            <person name="Wiebenga A."/>
            <person name="He G."/>
            <person name="Mihaltcheva S."/>
            <person name="Pangilinan J."/>
            <person name="Lipzen A."/>
            <person name="Barry K."/>
            <person name="de Vries R.P."/>
            <person name="Grigoriev I.V."/>
            <person name="Idnurm A."/>
        </authorList>
    </citation>
    <scope>NUCLEOTIDE SEQUENCE [LARGE SCALE GENOMIC DNA]</scope>
    <source>
        <strain evidence="8 9">CBS 101075</strain>
    </source>
</reference>
<keyword evidence="8" id="KW-0121">Carboxypeptidase</keyword>
<evidence type="ECO:0000256" key="2">
    <source>
        <dbReference type="ARBA" id="ARBA00006247"/>
    </source>
</evidence>
<feature type="signal peptide" evidence="6">
    <location>
        <begin position="1"/>
        <end position="17"/>
    </location>
</feature>
<dbReference type="STRING" id="264951.A0A443I2L1"/>
<keyword evidence="6" id="KW-0732">Signal</keyword>
<keyword evidence="4" id="KW-0378">Hydrolase</keyword>
<dbReference type="EMBL" id="RCNU01000002">
    <property type="protein sequence ID" value="RWQ98304.1"/>
    <property type="molecule type" value="Genomic_DNA"/>
</dbReference>
<sequence length="438" mass="46662">MKISWLSSLLVAVPVIALPPHPAAPQSPLQLEAEATSNTQNRLKEIINASPLLSFHRDIVEIPSISGNEGEVGDFIIRFLKARNFIVEKQIVPSYPGRTNERFNIYAYPASSPSPEILLTSHIDTVPPYIPYSLSYPESSPSGSIDRDEILISGRGTVDDKAAVAAQIFAVLSHLQKDPEASLGLLFVVGEEKGGDGMKFFSDSSLNTAPPTFHTVIFGEPTELALVSGHKGMVFFRVTAKGKAAHSGYPWLGQSAVSSILPALAIIDKLGDIPVEEGGLPSSPKYGKTTLNIGFVQGGVATNVVPASAVAEVAVRLAAGTVEEAQSIIAKAVFKATNGDDSIEIEFGTEGNGYSPQDLDTDVEGFNVTTVNYGTDVPNLYIHQGAGGSGHGRVKRYLYGPGSIFVAHGDNEGLKLWHIEEAVKGYGRLIDAAIKRNE</sequence>
<dbReference type="PROSITE" id="PS00759">
    <property type="entry name" value="ARGE_DAPE_CPG2_2"/>
    <property type="match status" value="1"/>
</dbReference>
<dbReference type="GeneID" id="39599268"/>
<accession>A0A443I2L1</accession>
<dbReference type="PANTHER" id="PTHR43808">
    <property type="entry name" value="ACETYLORNITHINE DEACETYLASE"/>
    <property type="match status" value="1"/>
</dbReference>
<dbReference type="PANTHER" id="PTHR43808:SF8">
    <property type="entry name" value="PEPTIDASE M20 DIMERISATION DOMAIN-CONTAINING PROTEIN"/>
    <property type="match status" value="1"/>
</dbReference>
<dbReference type="Gene3D" id="3.40.630.10">
    <property type="entry name" value="Zn peptidases"/>
    <property type="match status" value="1"/>
</dbReference>
<organism evidence="8 9">
    <name type="scientific">Byssochlamys spectabilis</name>
    <name type="common">Paecilomyces variotii</name>
    <dbReference type="NCBI Taxonomy" id="264951"/>
    <lineage>
        <taxon>Eukaryota</taxon>
        <taxon>Fungi</taxon>
        <taxon>Dikarya</taxon>
        <taxon>Ascomycota</taxon>
        <taxon>Pezizomycotina</taxon>
        <taxon>Eurotiomycetes</taxon>
        <taxon>Eurotiomycetidae</taxon>
        <taxon>Eurotiales</taxon>
        <taxon>Thermoascaceae</taxon>
        <taxon>Paecilomyces</taxon>
    </lineage>
</organism>
<evidence type="ECO:0000256" key="3">
    <source>
        <dbReference type="ARBA" id="ARBA00022723"/>
    </source>
</evidence>
<evidence type="ECO:0000259" key="7">
    <source>
        <dbReference type="Pfam" id="PF07687"/>
    </source>
</evidence>
<dbReference type="RefSeq" id="XP_028487949.1">
    <property type="nucleotide sequence ID" value="XM_028629991.1"/>
</dbReference>
<proteinExistence type="inferred from homology"/>
<feature type="domain" description="Peptidase M20 dimerisation" evidence="7">
    <location>
        <begin position="229"/>
        <end position="331"/>
    </location>
</feature>
<keyword evidence="9" id="KW-1185">Reference proteome</keyword>
<dbReference type="AlphaFoldDB" id="A0A443I2L1"/>
<dbReference type="InterPro" id="IPR002933">
    <property type="entry name" value="Peptidase_M20"/>
</dbReference>
<dbReference type="CDD" id="cd05652">
    <property type="entry name" value="M20_ArgE_DapE-like_fungal"/>
    <property type="match status" value="1"/>
</dbReference>
<dbReference type="Pfam" id="PF01546">
    <property type="entry name" value="Peptidase_M20"/>
    <property type="match status" value="1"/>
</dbReference>
<dbReference type="InterPro" id="IPR001261">
    <property type="entry name" value="ArgE/DapE_CS"/>
</dbReference>
<evidence type="ECO:0000313" key="9">
    <source>
        <dbReference type="Proteomes" id="UP000283841"/>
    </source>
</evidence>
<dbReference type="InterPro" id="IPR011650">
    <property type="entry name" value="Peptidase_M20_dimer"/>
</dbReference>
<dbReference type="SUPFAM" id="SSF55031">
    <property type="entry name" value="Bacterial exopeptidase dimerisation domain"/>
    <property type="match status" value="1"/>
</dbReference>
<evidence type="ECO:0000256" key="6">
    <source>
        <dbReference type="SAM" id="SignalP"/>
    </source>
</evidence>
<keyword evidence="8" id="KW-0645">Protease</keyword>
<comment type="cofactor">
    <cofactor evidence="1">
        <name>Zn(2+)</name>
        <dbReference type="ChEBI" id="CHEBI:29105"/>
    </cofactor>
</comment>
<protein>
    <submittedName>
        <fullName evidence="8">Putative carboxypeptidase</fullName>
    </submittedName>
</protein>
<comment type="caution">
    <text evidence="8">The sequence shown here is derived from an EMBL/GenBank/DDBJ whole genome shotgun (WGS) entry which is preliminary data.</text>
</comment>
<comment type="similarity">
    <text evidence="2">Belongs to the peptidase M20A family.</text>
</comment>
<dbReference type="GO" id="GO:0046872">
    <property type="term" value="F:metal ion binding"/>
    <property type="evidence" value="ECO:0007669"/>
    <property type="project" value="UniProtKB-KW"/>
</dbReference>
<dbReference type="Gene3D" id="3.30.70.360">
    <property type="match status" value="1"/>
</dbReference>
<evidence type="ECO:0000256" key="1">
    <source>
        <dbReference type="ARBA" id="ARBA00001947"/>
    </source>
</evidence>
<dbReference type="PROSITE" id="PS00758">
    <property type="entry name" value="ARGE_DAPE_CPG2_1"/>
    <property type="match status" value="1"/>
</dbReference>
<keyword evidence="3" id="KW-0479">Metal-binding</keyword>
<name>A0A443I2L1_BYSSP</name>
<dbReference type="VEuPathDB" id="FungiDB:C8Q69DRAFT_458494"/>
<dbReference type="Pfam" id="PF07687">
    <property type="entry name" value="M20_dimer"/>
    <property type="match status" value="1"/>
</dbReference>
<keyword evidence="5" id="KW-0862">Zinc</keyword>
<dbReference type="InterPro" id="IPR050072">
    <property type="entry name" value="Peptidase_M20A"/>
</dbReference>
<dbReference type="Proteomes" id="UP000283841">
    <property type="component" value="Unassembled WGS sequence"/>
</dbReference>
<feature type="chain" id="PRO_5019087332" evidence="6">
    <location>
        <begin position="18"/>
        <end position="438"/>
    </location>
</feature>
<evidence type="ECO:0000313" key="8">
    <source>
        <dbReference type="EMBL" id="RWQ98304.1"/>
    </source>
</evidence>
<evidence type="ECO:0000256" key="5">
    <source>
        <dbReference type="ARBA" id="ARBA00022833"/>
    </source>
</evidence>